<feature type="transmembrane region" description="Helical" evidence="15">
    <location>
        <begin position="455"/>
        <end position="476"/>
    </location>
</feature>
<evidence type="ECO:0000256" key="3">
    <source>
        <dbReference type="ARBA" id="ARBA00022679"/>
    </source>
</evidence>
<feature type="transmembrane region" description="Helical" evidence="15">
    <location>
        <begin position="370"/>
        <end position="389"/>
    </location>
</feature>
<evidence type="ECO:0000256" key="11">
    <source>
        <dbReference type="ARBA" id="ARBA00060879"/>
    </source>
</evidence>
<feature type="compositionally biased region" description="Low complexity" evidence="14">
    <location>
        <begin position="673"/>
        <end position="682"/>
    </location>
</feature>
<evidence type="ECO:0000256" key="6">
    <source>
        <dbReference type="ARBA" id="ARBA00023034"/>
    </source>
</evidence>
<evidence type="ECO:0000256" key="12">
    <source>
        <dbReference type="ARBA" id="ARBA00066505"/>
    </source>
</evidence>
<dbReference type="EC" id="2.4.1.32" evidence="12"/>
<evidence type="ECO:0000256" key="1">
    <source>
        <dbReference type="ARBA" id="ARBA00004653"/>
    </source>
</evidence>
<dbReference type="InterPro" id="IPR001173">
    <property type="entry name" value="Glyco_trans_2-like"/>
</dbReference>
<keyword evidence="5 15" id="KW-1133">Transmembrane helix</keyword>
<feature type="region of interest" description="Disordered" evidence="14">
    <location>
        <begin position="673"/>
        <end position="703"/>
    </location>
</feature>
<reference evidence="17" key="1">
    <citation type="submission" date="2015-08" db="EMBL/GenBank/DDBJ databases">
        <authorList>
            <person name="Babu N.S."/>
            <person name="Beckwith C.J."/>
            <person name="Beseler K.G."/>
            <person name="Brison A."/>
            <person name="Carone J.V."/>
            <person name="Caskin T.P."/>
            <person name="Diamond M."/>
            <person name="Durham M.E."/>
            <person name="Foxe J.M."/>
            <person name="Go M."/>
            <person name="Henderson B.A."/>
            <person name="Jones I.B."/>
            <person name="McGettigan J.A."/>
            <person name="Micheletti S.J."/>
            <person name="Nasrallah M.E."/>
            <person name="Ortiz D."/>
            <person name="Piller C.R."/>
            <person name="Privatt S.R."/>
            <person name="Schneider S.L."/>
            <person name="Sharp S."/>
            <person name="Smith T.C."/>
            <person name="Stanton J.D."/>
            <person name="Ullery H.E."/>
            <person name="Wilson R.J."/>
            <person name="Serrano M.G."/>
            <person name="Buck G."/>
            <person name="Lee V."/>
            <person name="Wang Y."/>
            <person name="Carvalho R."/>
            <person name="Voegtly L."/>
            <person name="Shi R."/>
            <person name="Duckworth R."/>
            <person name="Johnson A."/>
            <person name="Loviza R."/>
            <person name="Walstead R."/>
            <person name="Shah Z."/>
            <person name="Kiflezghi M."/>
            <person name="Wade K."/>
            <person name="Ball S.L."/>
            <person name="Bradley K.W."/>
            <person name="Asai D.J."/>
            <person name="Bowman C.A."/>
            <person name="Russell D.A."/>
            <person name="Pope W.H."/>
            <person name="Jacobs-Sera D."/>
            <person name="Hendrix R.W."/>
            <person name="Hatfull G.F."/>
        </authorList>
    </citation>
    <scope>NUCLEOTIDE SEQUENCE</scope>
</reference>
<name>A0A1D1ZPL6_AUXPR</name>
<evidence type="ECO:0000256" key="8">
    <source>
        <dbReference type="ARBA" id="ARBA00023316"/>
    </source>
</evidence>
<dbReference type="PANTHER" id="PTHR32044:SF80">
    <property type="entry name" value="XYLOGLUCAN GLYCOSYLTRANSFERASE 2-RELATED"/>
    <property type="match status" value="1"/>
</dbReference>
<evidence type="ECO:0000256" key="13">
    <source>
        <dbReference type="ARBA" id="ARBA00076024"/>
    </source>
</evidence>
<comment type="function">
    <text evidence="10">Probable mannan synthase which consists of a 4-beta-mannosyltransferase activity on mannan using GDP-mannose. The beta-1,4-mannan product is the backbone for galactomannan synthesis by galactomannan galactosyltransferase. Galactomannan is a noncellulosic polysaccharides of plant cell wall.</text>
</comment>
<feature type="compositionally biased region" description="Low complexity" evidence="14">
    <location>
        <begin position="619"/>
        <end position="634"/>
    </location>
</feature>
<organism evidence="17">
    <name type="scientific">Auxenochlorella protothecoides</name>
    <name type="common">Green microalga</name>
    <name type="synonym">Chlorella protothecoides</name>
    <dbReference type="NCBI Taxonomy" id="3075"/>
    <lineage>
        <taxon>Eukaryota</taxon>
        <taxon>Viridiplantae</taxon>
        <taxon>Chlorophyta</taxon>
        <taxon>core chlorophytes</taxon>
        <taxon>Trebouxiophyceae</taxon>
        <taxon>Chlorellales</taxon>
        <taxon>Chlorellaceae</taxon>
        <taxon>Auxenochlorella</taxon>
    </lineage>
</organism>
<evidence type="ECO:0000259" key="16">
    <source>
        <dbReference type="Pfam" id="PF13632"/>
    </source>
</evidence>
<dbReference type="InterPro" id="IPR029044">
    <property type="entry name" value="Nucleotide-diphossugar_trans"/>
</dbReference>
<dbReference type="FunFam" id="3.90.550.10:FF:000057">
    <property type="entry name" value="Glycosyltransferase-like protein, family 2"/>
    <property type="match status" value="1"/>
</dbReference>
<keyword evidence="6" id="KW-0333">Golgi apparatus</keyword>
<sequence>MFPLAASFGGYYALYVAVLTASVRLAVFLSCLVSADRLINISKFVYFKIRARLTGHLPEHDWAFPDLPHDPAAYPKVAVQLPMFNERAVCQAIIDCCCELHWPTQRLKIQVLDDSTDTVTRQLVDDKVLEWSERGLDIECLRRTNRQGYKAGAMKEGMDLLIKQGYLYVAVFDADFKPEPGFLYQTIPYLEGNPSVGYVQSRWVFTNPQESYLTKAQEVSLNYHMKCEQYTHSAAGSFFNFNGTAGVWRCACIETSGGWNSRTTVEDMDLSLRAYVRGWKAIFLDNVTCLNELPASFFAYRKQQHRWTCGPIQLWSKASKDIWASNLPLIRKLELIFMYFGVRKCATHFVSLGFFCTLVPLTMFTPEVVLPVWALVHLPVCVTLTTAAFTPRGWVYSILYVLFENAMGTVKLWAVVTGILDLQRAQEWVVTTKLGSSDKRPGATGTSVPLPSCRLYVNELAFSGFMLAAGAWGALAGAQMGMALYLLVQGAVFLAFGLNAVDAGGLLGGRLDDDVVLVPVNAAGEPLAAGPGADARRVPRSAASVGGGGLARPHPAAVGRTATIPVIQLDAPGALGALGDDEREEGTGMVFRKMEAPRLNRLNTIQAISVLDTVGAYVSGTSSASPSSDGSRTPDSVKAEAERGFATPGPMPGLMGKLGDMWPSPSSTLVAVQQGAAAARRGIPLPASLRAGRRPGAEDQHSD</sequence>
<dbReference type="AlphaFoldDB" id="A0A1D1ZPL6"/>
<comment type="catalytic activity">
    <reaction evidence="9">
        <text>GDP-mannose + (glucomannan)n = GDP + (glucomannan)n+1.</text>
        <dbReference type="EC" id="2.4.1.32"/>
    </reaction>
</comment>
<feature type="region of interest" description="Disordered" evidence="14">
    <location>
        <begin position="528"/>
        <end position="554"/>
    </location>
</feature>
<feature type="region of interest" description="Disordered" evidence="14">
    <location>
        <begin position="619"/>
        <end position="650"/>
    </location>
</feature>
<dbReference type="PANTHER" id="PTHR32044">
    <property type="entry name" value="GLUCOMANNAN 4-BETA-MANNOSYLTRANSFERASE 9"/>
    <property type="match status" value="1"/>
</dbReference>
<dbReference type="Gene3D" id="3.90.550.10">
    <property type="entry name" value="Spore Coat Polysaccharide Biosynthesis Protein SpsA, Chain A"/>
    <property type="match status" value="1"/>
</dbReference>
<evidence type="ECO:0000313" key="17">
    <source>
        <dbReference type="EMBL" id="JAT68910.1"/>
    </source>
</evidence>
<protein>
    <recommendedName>
        <fullName evidence="12">glucomannan 4-beta-mannosyltransferase</fullName>
        <ecNumber evidence="12">2.4.1.32</ecNumber>
    </recommendedName>
    <alternativeName>
        <fullName evidence="13">Glucomannan synthase</fullName>
    </alternativeName>
</protein>
<dbReference type="GO" id="GO:0047259">
    <property type="term" value="F:glucomannan 4-beta-mannosyltransferase activity"/>
    <property type="evidence" value="ECO:0007669"/>
    <property type="project" value="UniProtKB-EC"/>
</dbReference>
<dbReference type="GO" id="GO:0000139">
    <property type="term" value="C:Golgi membrane"/>
    <property type="evidence" value="ECO:0007669"/>
    <property type="project" value="UniProtKB-SubCell"/>
</dbReference>
<evidence type="ECO:0000256" key="9">
    <source>
        <dbReference type="ARBA" id="ARBA00051800"/>
    </source>
</evidence>
<evidence type="ECO:0000256" key="2">
    <source>
        <dbReference type="ARBA" id="ARBA00022676"/>
    </source>
</evidence>
<gene>
    <name evidence="17" type="ORF">g.26801</name>
</gene>
<keyword evidence="7 15" id="KW-0472">Membrane</keyword>
<proteinExistence type="inferred from homology"/>
<evidence type="ECO:0000256" key="5">
    <source>
        <dbReference type="ARBA" id="ARBA00022989"/>
    </source>
</evidence>
<keyword evidence="3" id="KW-0808">Transferase</keyword>
<evidence type="ECO:0000256" key="7">
    <source>
        <dbReference type="ARBA" id="ARBA00023136"/>
    </source>
</evidence>
<feature type="transmembrane region" description="Helical" evidence="15">
    <location>
        <begin position="345"/>
        <end position="364"/>
    </location>
</feature>
<keyword evidence="2" id="KW-0328">Glycosyltransferase</keyword>
<dbReference type="GO" id="GO:0071555">
    <property type="term" value="P:cell wall organization"/>
    <property type="evidence" value="ECO:0007669"/>
    <property type="project" value="UniProtKB-KW"/>
</dbReference>
<comment type="subcellular location">
    <subcellularLocation>
        <location evidence="1">Golgi apparatus membrane</location>
        <topology evidence="1">Multi-pass membrane protein</topology>
    </subcellularLocation>
</comment>
<feature type="domain" description="Glycosyltransferase 2-like" evidence="16">
    <location>
        <begin position="168"/>
        <end position="382"/>
    </location>
</feature>
<evidence type="ECO:0000256" key="14">
    <source>
        <dbReference type="SAM" id="MobiDB-lite"/>
    </source>
</evidence>
<accession>A0A1D1ZPL6</accession>
<dbReference type="EMBL" id="GDKF01009712">
    <property type="protein sequence ID" value="JAT68910.1"/>
    <property type="molecule type" value="Transcribed_RNA"/>
</dbReference>
<evidence type="ECO:0000256" key="10">
    <source>
        <dbReference type="ARBA" id="ARBA00056537"/>
    </source>
</evidence>
<dbReference type="Pfam" id="PF13632">
    <property type="entry name" value="Glyco_trans_2_3"/>
    <property type="match status" value="1"/>
</dbReference>
<feature type="transmembrane region" description="Helical" evidence="15">
    <location>
        <begin position="482"/>
        <end position="501"/>
    </location>
</feature>
<keyword evidence="4 15" id="KW-0812">Transmembrane</keyword>
<comment type="similarity">
    <text evidence="11">Belongs to the glycosyltransferase 2 family. Plant cellulose synthase-like A subfamily.</text>
</comment>
<keyword evidence="8" id="KW-0961">Cell wall biogenesis/degradation</keyword>
<feature type="transmembrane region" description="Helical" evidence="15">
    <location>
        <begin position="12"/>
        <end position="33"/>
    </location>
</feature>
<evidence type="ECO:0000256" key="4">
    <source>
        <dbReference type="ARBA" id="ARBA00022692"/>
    </source>
</evidence>
<evidence type="ECO:0000256" key="15">
    <source>
        <dbReference type="SAM" id="Phobius"/>
    </source>
</evidence>
<dbReference type="SUPFAM" id="SSF53448">
    <property type="entry name" value="Nucleotide-diphospho-sugar transferases"/>
    <property type="match status" value="1"/>
</dbReference>